<name>A0A8D8LM92_9HEMI</name>
<dbReference type="AlphaFoldDB" id="A0A8D8LM92"/>
<keyword evidence="2" id="KW-0812">Transmembrane</keyword>
<proteinExistence type="predicted"/>
<sequence length="107" mass="11670">MFPQSRRSGGADALCWACLIQVILALFRLYSRNRTMFPHQGAVFPVGGVIPFGGSGGVFPGGSFPSGGADPNGPADPETVPDDGRDREELDPDYHRDPNTEWEWIHK</sequence>
<keyword evidence="2" id="KW-1133">Transmembrane helix</keyword>
<accession>A0A8D8LM92</accession>
<feature type="compositionally biased region" description="Basic and acidic residues" evidence="1">
    <location>
        <begin position="82"/>
        <end position="107"/>
    </location>
</feature>
<dbReference type="EMBL" id="HBUF01009528">
    <property type="protein sequence ID" value="CAG6607932.1"/>
    <property type="molecule type" value="Transcribed_RNA"/>
</dbReference>
<protein>
    <submittedName>
        <fullName evidence="3">Uncharacterized protein</fullName>
    </submittedName>
</protein>
<feature type="transmembrane region" description="Helical" evidence="2">
    <location>
        <begin position="13"/>
        <end position="30"/>
    </location>
</feature>
<organism evidence="3">
    <name type="scientific">Cacopsylla melanoneura</name>
    <dbReference type="NCBI Taxonomy" id="428564"/>
    <lineage>
        <taxon>Eukaryota</taxon>
        <taxon>Metazoa</taxon>
        <taxon>Ecdysozoa</taxon>
        <taxon>Arthropoda</taxon>
        <taxon>Hexapoda</taxon>
        <taxon>Insecta</taxon>
        <taxon>Pterygota</taxon>
        <taxon>Neoptera</taxon>
        <taxon>Paraneoptera</taxon>
        <taxon>Hemiptera</taxon>
        <taxon>Sternorrhyncha</taxon>
        <taxon>Psylloidea</taxon>
        <taxon>Psyllidae</taxon>
        <taxon>Psyllinae</taxon>
        <taxon>Cacopsylla</taxon>
    </lineage>
</organism>
<evidence type="ECO:0000256" key="2">
    <source>
        <dbReference type="SAM" id="Phobius"/>
    </source>
</evidence>
<evidence type="ECO:0000313" key="3">
    <source>
        <dbReference type="EMBL" id="CAG6607932.1"/>
    </source>
</evidence>
<reference evidence="3" key="1">
    <citation type="submission" date="2021-05" db="EMBL/GenBank/DDBJ databases">
        <authorList>
            <person name="Alioto T."/>
            <person name="Alioto T."/>
            <person name="Gomez Garrido J."/>
        </authorList>
    </citation>
    <scope>NUCLEOTIDE SEQUENCE</scope>
</reference>
<feature type="region of interest" description="Disordered" evidence="1">
    <location>
        <begin position="60"/>
        <end position="107"/>
    </location>
</feature>
<evidence type="ECO:0000256" key="1">
    <source>
        <dbReference type="SAM" id="MobiDB-lite"/>
    </source>
</evidence>
<keyword evidence="2" id="KW-0472">Membrane</keyword>